<name>A0A9X2ZU20_9BACT</name>
<dbReference type="NCBIfam" id="NF033591">
    <property type="entry name" value="transpos_IS4_2"/>
    <property type="match status" value="1"/>
</dbReference>
<dbReference type="AlphaFoldDB" id="A0A9X2ZU20"/>
<evidence type="ECO:0000313" key="3">
    <source>
        <dbReference type="Proteomes" id="UP001155010"/>
    </source>
</evidence>
<accession>A0A9X2ZU20</accession>
<dbReference type="InterPro" id="IPR012337">
    <property type="entry name" value="RNaseH-like_sf"/>
</dbReference>
<reference evidence="2" key="1">
    <citation type="submission" date="2022-08" db="EMBL/GenBank/DDBJ databases">
        <title>Genomic Encyclopedia of Type Strains, Phase V (KMG-V): Genome sequencing to study the core and pangenomes of soil and plant-associated prokaryotes.</title>
        <authorList>
            <person name="Whitman W."/>
        </authorList>
    </citation>
    <scope>NUCLEOTIDE SEQUENCE</scope>
    <source>
        <strain evidence="2">SP2017</strain>
    </source>
</reference>
<dbReference type="Pfam" id="PF01609">
    <property type="entry name" value="DDE_Tnp_1"/>
    <property type="match status" value="1"/>
</dbReference>
<organism evidence="2 3">
    <name type="scientific">Salinibacter ruber</name>
    <dbReference type="NCBI Taxonomy" id="146919"/>
    <lineage>
        <taxon>Bacteria</taxon>
        <taxon>Pseudomonadati</taxon>
        <taxon>Rhodothermota</taxon>
        <taxon>Rhodothermia</taxon>
        <taxon>Rhodothermales</taxon>
        <taxon>Salinibacteraceae</taxon>
        <taxon>Salinibacter</taxon>
    </lineage>
</organism>
<protein>
    <recommendedName>
        <fullName evidence="1">Transposase IS4-like domain-containing protein</fullName>
    </recommendedName>
</protein>
<dbReference type="InterPro" id="IPR047658">
    <property type="entry name" value="IS4-like_transpos"/>
</dbReference>
<dbReference type="GO" id="GO:0003677">
    <property type="term" value="F:DNA binding"/>
    <property type="evidence" value="ECO:0007669"/>
    <property type="project" value="InterPro"/>
</dbReference>
<dbReference type="InterPro" id="IPR002559">
    <property type="entry name" value="Transposase_11"/>
</dbReference>
<proteinExistence type="predicted"/>
<gene>
    <name evidence="2" type="ORF">GGP83_003172</name>
</gene>
<feature type="domain" description="Transposase IS4-like" evidence="1">
    <location>
        <begin position="145"/>
        <end position="302"/>
    </location>
</feature>
<dbReference type="Proteomes" id="UP001155010">
    <property type="component" value="Unassembled WGS sequence"/>
</dbReference>
<dbReference type="GO" id="GO:0004803">
    <property type="term" value="F:transposase activity"/>
    <property type="evidence" value="ECO:0007669"/>
    <property type="project" value="InterPro"/>
</dbReference>
<dbReference type="SUPFAM" id="SSF53098">
    <property type="entry name" value="Ribonuclease H-like"/>
    <property type="match status" value="1"/>
</dbReference>
<evidence type="ECO:0000313" key="2">
    <source>
        <dbReference type="EMBL" id="MCS3953197.1"/>
    </source>
</evidence>
<evidence type="ECO:0000259" key="1">
    <source>
        <dbReference type="Pfam" id="PF01609"/>
    </source>
</evidence>
<dbReference type="EMBL" id="JANUBB010000018">
    <property type="protein sequence ID" value="MCS3953197.1"/>
    <property type="molecule type" value="Genomic_DNA"/>
</dbReference>
<sequence length="371" mass="41872">MPYAQSITDVLSAHLGWHRVRLKFMARFTAALLKMTTTNLRESAIALKAEVKEVSNCRCIRRFLSSYEMDFAVLGRFLTRLLPKSAPYKVVNDRTEWHFGTQPVNVLMAGIAHRGVAFPISWTVLPDGGSSSASEHCRALRCFSQVVEPSEIEAVIAGREFISAKWLGWLQAREIPFLVRLRSDRHLVSPEGTSLPAKVLARPLALRQVKVLDREYSLRGTDGKSADVRVVLKRVADRSAEDQFLILATSGIDPAEATGLYQEHWQVETLFAALKSRGYDLERTHLTEPDRVQRLIGLLVLAFGWTWLVGERRVNREGLPRKKPHDRQERSLFRYGLVRLRSILAAPAPQPAAFFECIRGVRSPTAFLSCI</sequence>
<dbReference type="GO" id="GO:0006313">
    <property type="term" value="P:DNA transposition"/>
    <property type="evidence" value="ECO:0007669"/>
    <property type="project" value="InterPro"/>
</dbReference>
<comment type="caution">
    <text evidence="2">The sequence shown here is derived from an EMBL/GenBank/DDBJ whole genome shotgun (WGS) entry which is preliminary data.</text>
</comment>